<feature type="domain" description="Response regulatory" evidence="7">
    <location>
        <begin position="13"/>
        <end position="130"/>
    </location>
</feature>
<dbReference type="EMBL" id="MYFO01000001">
    <property type="protein sequence ID" value="TFE91780.1"/>
    <property type="molecule type" value="Genomic_DNA"/>
</dbReference>
<dbReference type="OrthoDB" id="192836at2"/>
<dbReference type="Pfam" id="PF00072">
    <property type="entry name" value="Response_reg"/>
    <property type="match status" value="1"/>
</dbReference>
<keyword evidence="4" id="KW-0804">Transcription</keyword>
<accession>A0A4Y8QA61</accession>
<dbReference type="PANTHER" id="PTHR43214:SF24">
    <property type="entry name" value="TRANSCRIPTIONAL REGULATORY PROTEIN NARL-RELATED"/>
    <property type="match status" value="1"/>
</dbReference>
<evidence type="ECO:0000256" key="2">
    <source>
        <dbReference type="ARBA" id="ARBA00023015"/>
    </source>
</evidence>
<feature type="domain" description="HTH luxR-type" evidence="6">
    <location>
        <begin position="153"/>
        <end position="218"/>
    </location>
</feature>
<dbReference type="GO" id="GO:0000160">
    <property type="term" value="P:phosphorelay signal transduction system"/>
    <property type="evidence" value="ECO:0007669"/>
    <property type="project" value="InterPro"/>
</dbReference>
<dbReference type="AlphaFoldDB" id="A0A4Y8QA61"/>
<evidence type="ECO:0000259" key="6">
    <source>
        <dbReference type="PROSITE" id="PS50043"/>
    </source>
</evidence>
<keyword evidence="2" id="KW-0805">Transcription regulation</keyword>
<dbReference type="SMART" id="SM00448">
    <property type="entry name" value="REC"/>
    <property type="match status" value="1"/>
</dbReference>
<evidence type="ECO:0008006" key="10">
    <source>
        <dbReference type="Google" id="ProtNLM"/>
    </source>
</evidence>
<name>A0A4Y8QA61_9BACL</name>
<protein>
    <recommendedName>
        <fullName evidence="10">LuxR family transcriptional regulator</fullName>
    </recommendedName>
</protein>
<dbReference type="InterPro" id="IPR016032">
    <property type="entry name" value="Sig_transdc_resp-reg_C-effctor"/>
</dbReference>
<dbReference type="InterPro" id="IPR039420">
    <property type="entry name" value="WalR-like"/>
</dbReference>
<dbReference type="SUPFAM" id="SSF46894">
    <property type="entry name" value="C-terminal effector domain of the bipartite response regulators"/>
    <property type="match status" value="1"/>
</dbReference>
<evidence type="ECO:0000256" key="5">
    <source>
        <dbReference type="PROSITE-ProRule" id="PRU00169"/>
    </source>
</evidence>
<dbReference type="Gene3D" id="3.40.50.2300">
    <property type="match status" value="1"/>
</dbReference>
<feature type="modified residue" description="4-aspartylphosphate" evidence="5">
    <location>
        <position position="64"/>
    </location>
</feature>
<dbReference type="PROSITE" id="PS50043">
    <property type="entry name" value="HTH_LUXR_2"/>
    <property type="match status" value="1"/>
</dbReference>
<dbReference type="GO" id="GO:0006355">
    <property type="term" value="P:regulation of DNA-templated transcription"/>
    <property type="evidence" value="ECO:0007669"/>
    <property type="project" value="InterPro"/>
</dbReference>
<dbReference type="PRINTS" id="PR00038">
    <property type="entry name" value="HTHLUXR"/>
</dbReference>
<evidence type="ECO:0000256" key="1">
    <source>
        <dbReference type="ARBA" id="ARBA00022553"/>
    </source>
</evidence>
<dbReference type="Proteomes" id="UP000298246">
    <property type="component" value="Unassembled WGS sequence"/>
</dbReference>
<evidence type="ECO:0000313" key="8">
    <source>
        <dbReference type="EMBL" id="TFE91780.1"/>
    </source>
</evidence>
<keyword evidence="3" id="KW-0238">DNA-binding</keyword>
<dbReference type="CDD" id="cd06170">
    <property type="entry name" value="LuxR_C_like"/>
    <property type="match status" value="1"/>
</dbReference>
<gene>
    <name evidence="8" type="ORF">B5M42_00635</name>
</gene>
<reference evidence="8 9" key="1">
    <citation type="submission" date="2017-03" db="EMBL/GenBank/DDBJ databases">
        <title>Isolation of Levoglucosan Utilizing Bacteria.</title>
        <authorList>
            <person name="Arya A.S."/>
        </authorList>
    </citation>
    <scope>NUCLEOTIDE SEQUENCE [LARGE SCALE GENOMIC DNA]</scope>
    <source>
        <strain evidence="8 9">MEC069</strain>
    </source>
</reference>
<dbReference type="GO" id="GO:0003677">
    <property type="term" value="F:DNA binding"/>
    <property type="evidence" value="ECO:0007669"/>
    <property type="project" value="UniProtKB-KW"/>
</dbReference>
<keyword evidence="1 5" id="KW-0597">Phosphoprotein</keyword>
<dbReference type="SUPFAM" id="SSF52172">
    <property type="entry name" value="CheY-like"/>
    <property type="match status" value="1"/>
</dbReference>
<dbReference type="PANTHER" id="PTHR43214">
    <property type="entry name" value="TWO-COMPONENT RESPONSE REGULATOR"/>
    <property type="match status" value="1"/>
</dbReference>
<dbReference type="InterPro" id="IPR011006">
    <property type="entry name" value="CheY-like_superfamily"/>
</dbReference>
<proteinExistence type="predicted"/>
<dbReference type="InterPro" id="IPR000792">
    <property type="entry name" value="Tscrpt_reg_LuxR_C"/>
</dbReference>
<evidence type="ECO:0000313" key="9">
    <source>
        <dbReference type="Proteomes" id="UP000298246"/>
    </source>
</evidence>
<evidence type="ECO:0000256" key="4">
    <source>
        <dbReference type="ARBA" id="ARBA00023163"/>
    </source>
</evidence>
<keyword evidence="9" id="KW-1185">Reference proteome</keyword>
<sequence length="226" mass="25879">MREGRNRMSRQIRVLLVEDDEDWIEGIRWMIEKADDLVFLGAARDRTAALQLIQLLDVDVVLLDIMLDQRPDGISLISDMLELRPDAKLIMLSSMEDGAWVSEAFLWGAHNYIVKSSDYHDIPQAIRQAYRDDAGIHPSSARIVRSEFMRIHRERMNKLLTAQEKRLLGLVAEGRSTAQILELLQIEEHSLANHITNINKKLGTKNRKEAAQFAQRKGLLDEAEPS</sequence>
<dbReference type="PROSITE" id="PS50110">
    <property type="entry name" value="RESPONSE_REGULATORY"/>
    <property type="match status" value="1"/>
</dbReference>
<evidence type="ECO:0000256" key="3">
    <source>
        <dbReference type="ARBA" id="ARBA00023125"/>
    </source>
</evidence>
<dbReference type="InterPro" id="IPR001789">
    <property type="entry name" value="Sig_transdc_resp-reg_receiver"/>
</dbReference>
<evidence type="ECO:0000259" key="7">
    <source>
        <dbReference type="PROSITE" id="PS50110"/>
    </source>
</evidence>
<organism evidence="8 9">
    <name type="scientific">Paenibacillus athensensis</name>
    <dbReference type="NCBI Taxonomy" id="1967502"/>
    <lineage>
        <taxon>Bacteria</taxon>
        <taxon>Bacillati</taxon>
        <taxon>Bacillota</taxon>
        <taxon>Bacilli</taxon>
        <taxon>Bacillales</taxon>
        <taxon>Paenibacillaceae</taxon>
        <taxon>Paenibacillus</taxon>
    </lineage>
</organism>
<dbReference type="Pfam" id="PF00196">
    <property type="entry name" value="GerE"/>
    <property type="match status" value="1"/>
</dbReference>
<dbReference type="SMART" id="SM00421">
    <property type="entry name" value="HTH_LUXR"/>
    <property type="match status" value="1"/>
</dbReference>
<comment type="caution">
    <text evidence="8">The sequence shown here is derived from an EMBL/GenBank/DDBJ whole genome shotgun (WGS) entry which is preliminary data.</text>
</comment>